<dbReference type="EMBL" id="LT629692">
    <property type="protein sequence ID" value="SDH26109.1"/>
    <property type="molecule type" value="Genomic_DNA"/>
</dbReference>
<gene>
    <name evidence="2" type="ORF">SAMN04489810_2532</name>
</gene>
<name>A0A1G8AYN0_9MICO</name>
<keyword evidence="1" id="KW-0472">Membrane</keyword>
<dbReference type="InterPro" id="IPR021443">
    <property type="entry name" value="DUF3093"/>
</dbReference>
<evidence type="ECO:0000313" key="2">
    <source>
        <dbReference type="EMBL" id="SDH26109.1"/>
    </source>
</evidence>
<keyword evidence="1" id="KW-0812">Transmembrane</keyword>
<evidence type="ECO:0008006" key="4">
    <source>
        <dbReference type="Google" id="ProtNLM"/>
    </source>
</evidence>
<keyword evidence="3" id="KW-1185">Reference proteome</keyword>
<keyword evidence="1" id="KW-1133">Transmembrane helix</keyword>
<feature type="transmembrane region" description="Helical" evidence="1">
    <location>
        <begin position="20"/>
        <end position="42"/>
    </location>
</feature>
<evidence type="ECO:0000256" key="1">
    <source>
        <dbReference type="SAM" id="Phobius"/>
    </source>
</evidence>
<dbReference type="STRING" id="370764.SAMN04489810_2532"/>
<dbReference type="Pfam" id="PF11292">
    <property type="entry name" value="DUF3093"/>
    <property type="match status" value="1"/>
</dbReference>
<sequence>MKSIERSRPGTDAVLYRERLAPSLWVIVGAAVVAPMAALVFAPLDTTLALLVGIVVGIAFVGLLIAASPLVQIRDGMFIAGRAHIPVQLLGEAEPLVGDEARHARGAGLHPRSWHLIRGGIDGAVIVPVLDPEDPTPTWVISTRTPDRLSAALRRARTQAAHSLQIGPAASS</sequence>
<protein>
    <recommendedName>
        <fullName evidence="4">DUF3093 domain-containing protein</fullName>
    </recommendedName>
</protein>
<dbReference type="AlphaFoldDB" id="A0A1G8AYN0"/>
<accession>A0A1G8AYN0</accession>
<evidence type="ECO:0000313" key="3">
    <source>
        <dbReference type="Proteomes" id="UP000199009"/>
    </source>
</evidence>
<organism evidence="2 3">
    <name type="scientific">Microbacterium pygmaeum</name>
    <dbReference type="NCBI Taxonomy" id="370764"/>
    <lineage>
        <taxon>Bacteria</taxon>
        <taxon>Bacillati</taxon>
        <taxon>Actinomycetota</taxon>
        <taxon>Actinomycetes</taxon>
        <taxon>Micrococcales</taxon>
        <taxon>Microbacteriaceae</taxon>
        <taxon>Microbacterium</taxon>
    </lineage>
</organism>
<proteinExistence type="predicted"/>
<dbReference type="Proteomes" id="UP000199009">
    <property type="component" value="Chromosome I"/>
</dbReference>
<reference evidence="2 3" key="1">
    <citation type="submission" date="2016-10" db="EMBL/GenBank/DDBJ databases">
        <authorList>
            <person name="de Groot N.N."/>
        </authorList>
    </citation>
    <scope>NUCLEOTIDE SEQUENCE [LARGE SCALE GENOMIC DNA]</scope>
    <source>
        <strain evidence="2 3">DSM 23142</strain>
    </source>
</reference>
<dbReference type="RefSeq" id="WP_091490792.1">
    <property type="nucleotide sequence ID" value="NZ_LT629692.1"/>
</dbReference>
<feature type="transmembrane region" description="Helical" evidence="1">
    <location>
        <begin position="48"/>
        <end position="67"/>
    </location>
</feature>
<dbReference type="OrthoDB" id="3217020at2"/>